<organism evidence="1 2">
    <name type="scientific">Mycena metata</name>
    <dbReference type="NCBI Taxonomy" id="1033252"/>
    <lineage>
        <taxon>Eukaryota</taxon>
        <taxon>Fungi</taxon>
        <taxon>Dikarya</taxon>
        <taxon>Basidiomycota</taxon>
        <taxon>Agaricomycotina</taxon>
        <taxon>Agaricomycetes</taxon>
        <taxon>Agaricomycetidae</taxon>
        <taxon>Agaricales</taxon>
        <taxon>Marasmiineae</taxon>
        <taxon>Mycenaceae</taxon>
        <taxon>Mycena</taxon>
    </lineage>
</organism>
<keyword evidence="2" id="KW-1185">Reference proteome</keyword>
<gene>
    <name evidence="1" type="ORF">B0H16DRAFT_1336582</name>
</gene>
<dbReference type="EMBL" id="JARKIB010000251">
    <property type="protein sequence ID" value="KAJ7719489.1"/>
    <property type="molecule type" value="Genomic_DNA"/>
</dbReference>
<dbReference type="AlphaFoldDB" id="A0AAD7HFT6"/>
<reference evidence="1" key="1">
    <citation type="submission" date="2023-03" db="EMBL/GenBank/DDBJ databases">
        <title>Massive genome expansion in bonnet fungi (Mycena s.s.) driven by repeated elements and novel gene families across ecological guilds.</title>
        <authorList>
            <consortium name="Lawrence Berkeley National Laboratory"/>
            <person name="Harder C.B."/>
            <person name="Miyauchi S."/>
            <person name="Viragh M."/>
            <person name="Kuo A."/>
            <person name="Thoen E."/>
            <person name="Andreopoulos B."/>
            <person name="Lu D."/>
            <person name="Skrede I."/>
            <person name="Drula E."/>
            <person name="Henrissat B."/>
            <person name="Morin E."/>
            <person name="Kohler A."/>
            <person name="Barry K."/>
            <person name="LaButti K."/>
            <person name="Morin E."/>
            <person name="Salamov A."/>
            <person name="Lipzen A."/>
            <person name="Mereny Z."/>
            <person name="Hegedus B."/>
            <person name="Baldrian P."/>
            <person name="Stursova M."/>
            <person name="Weitz H."/>
            <person name="Taylor A."/>
            <person name="Grigoriev I.V."/>
            <person name="Nagy L.G."/>
            <person name="Martin F."/>
            <person name="Kauserud H."/>
        </authorList>
    </citation>
    <scope>NUCLEOTIDE SEQUENCE</scope>
    <source>
        <strain evidence="1">CBHHK182m</strain>
    </source>
</reference>
<accession>A0AAD7HFT6</accession>
<proteinExistence type="predicted"/>
<dbReference type="Proteomes" id="UP001215598">
    <property type="component" value="Unassembled WGS sequence"/>
</dbReference>
<comment type="caution">
    <text evidence="1">The sequence shown here is derived from an EMBL/GenBank/DDBJ whole genome shotgun (WGS) entry which is preliminary data.</text>
</comment>
<name>A0AAD7HFT6_9AGAR</name>
<feature type="non-terminal residue" evidence="1">
    <location>
        <position position="196"/>
    </location>
</feature>
<evidence type="ECO:0000313" key="1">
    <source>
        <dbReference type="EMBL" id="KAJ7719489.1"/>
    </source>
</evidence>
<evidence type="ECO:0000313" key="2">
    <source>
        <dbReference type="Proteomes" id="UP001215598"/>
    </source>
</evidence>
<protein>
    <submittedName>
        <fullName evidence="1">Uncharacterized protein</fullName>
    </submittedName>
</protein>
<sequence length="196" mass="22264">VAVLARRVHDSPTLQEKFEKLVKANSAESGQKVALDRRVPIRWNSDLACLASHVHFSCPVKQLTQDNLEEYALTPEQWVCLPCAQLLPDYRQVFEDVTQLFSQAEVPLVYQVILMLEALEDELANMWGDADSPDIICIAAIAALAVIGKYYALSDDTEVYQIAIIMCPDQKLEWFKTNPDWHPADHLEADRIVRTR</sequence>